<dbReference type="CDD" id="cd06261">
    <property type="entry name" value="TM_PBP2"/>
    <property type="match status" value="1"/>
</dbReference>
<name>A0A2S8F2G1_9BACT</name>
<feature type="transmembrane region" description="Helical" evidence="8">
    <location>
        <begin position="445"/>
        <end position="470"/>
    </location>
</feature>
<dbReference type="PANTHER" id="PTHR43357:SF3">
    <property type="entry name" value="FE(3+)-TRANSPORT SYSTEM PERMEASE PROTEIN FBPB 2"/>
    <property type="match status" value="1"/>
</dbReference>
<evidence type="ECO:0000256" key="2">
    <source>
        <dbReference type="ARBA" id="ARBA00022448"/>
    </source>
</evidence>
<keyword evidence="5 8" id="KW-0812">Transmembrane</keyword>
<dbReference type="SUPFAM" id="SSF161098">
    <property type="entry name" value="MetI-like"/>
    <property type="match status" value="2"/>
</dbReference>
<feature type="transmembrane region" description="Helical" evidence="8">
    <location>
        <begin position="362"/>
        <end position="382"/>
    </location>
</feature>
<keyword evidence="4" id="KW-0997">Cell inner membrane</keyword>
<dbReference type="GO" id="GO:0005886">
    <property type="term" value="C:plasma membrane"/>
    <property type="evidence" value="ECO:0007669"/>
    <property type="project" value="UniProtKB-SubCell"/>
</dbReference>
<feature type="transmembrane region" description="Helical" evidence="8">
    <location>
        <begin position="45"/>
        <end position="67"/>
    </location>
</feature>
<feature type="transmembrane region" description="Helical" evidence="8">
    <location>
        <begin position="12"/>
        <end position="33"/>
    </location>
</feature>
<dbReference type="PANTHER" id="PTHR43357">
    <property type="entry name" value="INNER MEMBRANE ABC TRANSPORTER PERMEASE PROTEIN YDCV"/>
    <property type="match status" value="1"/>
</dbReference>
<evidence type="ECO:0000256" key="4">
    <source>
        <dbReference type="ARBA" id="ARBA00022519"/>
    </source>
</evidence>
<keyword evidence="2 8" id="KW-0813">Transport</keyword>
<evidence type="ECO:0000259" key="9">
    <source>
        <dbReference type="PROSITE" id="PS50928"/>
    </source>
</evidence>
<feature type="transmembrane region" description="Helical" evidence="8">
    <location>
        <begin position="178"/>
        <end position="205"/>
    </location>
</feature>
<dbReference type="InterPro" id="IPR000515">
    <property type="entry name" value="MetI-like"/>
</dbReference>
<evidence type="ECO:0000256" key="6">
    <source>
        <dbReference type="ARBA" id="ARBA00022989"/>
    </source>
</evidence>
<feature type="transmembrane region" description="Helical" evidence="8">
    <location>
        <begin position="503"/>
        <end position="521"/>
    </location>
</feature>
<feature type="transmembrane region" description="Helical" evidence="8">
    <location>
        <begin position="264"/>
        <end position="283"/>
    </location>
</feature>
<accession>A0A2S8F2G1</accession>
<dbReference type="GO" id="GO:0055085">
    <property type="term" value="P:transmembrane transport"/>
    <property type="evidence" value="ECO:0007669"/>
    <property type="project" value="InterPro"/>
</dbReference>
<reference evidence="10 11" key="1">
    <citation type="submission" date="2018-02" db="EMBL/GenBank/DDBJ databases">
        <title>Comparative genomes isolates from brazilian mangrove.</title>
        <authorList>
            <person name="Araujo J.E."/>
            <person name="Taketani R.G."/>
            <person name="Silva M.C.P."/>
            <person name="Loureco M.V."/>
            <person name="Andreote F.D."/>
        </authorList>
    </citation>
    <scope>NUCLEOTIDE SEQUENCE [LARGE SCALE GENOMIC DNA]</scope>
    <source>
        <strain evidence="10 11">HEX-2 MGV</strain>
    </source>
</reference>
<dbReference type="AlphaFoldDB" id="A0A2S8F2G1"/>
<feature type="transmembrane region" description="Helical" evidence="8">
    <location>
        <begin position="125"/>
        <end position="145"/>
    </location>
</feature>
<evidence type="ECO:0000313" key="11">
    <source>
        <dbReference type="Proteomes" id="UP000240009"/>
    </source>
</evidence>
<keyword evidence="7 8" id="KW-0472">Membrane</keyword>
<dbReference type="PROSITE" id="PS50928">
    <property type="entry name" value="ABC_TM1"/>
    <property type="match status" value="1"/>
</dbReference>
<dbReference type="Pfam" id="PF00528">
    <property type="entry name" value="BPD_transp_1"/>
    <property type="match status" value="1"/>
</dbReference>
<proteinExistence type="inferred from homology"/>
<dbReference type="InterPro" id="IPR035906">
    <property type="entry name" value="MetI-like_sf"/>
</dbReference>
<feature type="transmembrane region" description="Helical" evidence="8">
    <location>
        <begin position="76"/>
        <end position="96"/>
    </location>
</feature>
<protein>
    <recommendedName>
        <fullName evidence="9">ABC transmembrane type-1 domain-containing protein</fullName>
    </recommendedName>
</protein>
<evidence type="ECO:0000256" key="3">
    <source>
        <dbReference type="ARBA" id="ARBA00022475"/>
    </source>
</evidence>
<feature type="domain" description="ABC transmembrane type-1" evidence="9">
    <location>
        <begin position="328"/>
        <end position="525"/>
    </location>
</feature>
<sequence>MTLHPSPVRHPLLPVPLFALAVVAIVLAFWLWGDPLSIRLAFATSLYALAVIAMTLPPAIATSLLLFRTNLIGRRVLLALLVIWLFIPIYVHIAGWRDLFGPQGWLEVASPFDPSANLIDGWTGLLWLHGLAAFPWAVLITGMAFTRSSAGLEDDARLEITPLAVLARVTLRQNWDAVLVAAAWIVVTVFGEMSIASVCNVRTYAEVVFTGIPLGQSTTESTLTIAPGGALMIGLILLTAWLAHGLRPAPTDAEVKRAKLLPLAGRRVLASLVVWSLFLIPLAPPIAGLVYKVGITIDQVDGQFIRGWSLAKAFTLTLSSASIYQKELLWTLALSMTVAVITTIVSLLLSDLATRSRWSGSFVTLLCAALFALPGPIVGLGIAWGSNRPWLAPLAPLIDRSIFNPTLAILTVTVPLVTFFYWHAMHTSRQIYEMARIDGSSWWRTWTRIVLPANIPVIVAGALIALVLAANDVSASVMVLPAGIDTISRRIFGLLHFGGEDNVAGILLMNLAVVAALSVVIGRLASWRDRNDFGDSVP</sequence>
<feature type="transmembrane region" description="Helical" evidence="8">
    <location>
        <begin position="225"/>
        <end position="243"/>
    </location>
</feature>
<keyword evidence="6 8" id="KW-1133">Transmembrane helix</keyword>
<evidence type="ECO:0000256" key="1">
    <source>
        <dbReference type="ARBA" id="ARBA00004429"/>
    </source>
</evidence>
<comment type="similarity">
    <text evidence="8">Belongs to the binding-protein-dependent transport system permease family.</text>
</comment>
<gene>
    <name evidence="10" type="ORF">C5Y96_21890</name>
</gene>
<dbReference type="Proteomes" id="UP000240009">
    <property type="component" value="Unassembled WGS sequence"/>
</dbReference>
<evidence type="ECO:0000256" key="7">
    <source>
        <dbReference type="ARBA" id="ARBA00023136"/>
    </source>
</evidence>
<evidence type="ECO:0000313" key="10">
    <source>
        <dbReference type="EMBL" id="PQO26104.1"/>
    </source>
</evidence>
<feature type="transmembrane region" description="Helical" evidence="8">
    <location>
        <begin position="402"/>
        <end position="424"/>
    </location>
</feature>
<evidence type="ECO:0000256" key="8">
    <source>
        <dbReference type="RuleBase" id="RU363032"/>
    </source>
</evidence>
<evidence type="ECO:0000256" key="5">
    <source>
        <dbReference type="ARBA" id="ARBA00022692"/>
    </source>
</evidence>
<organism evidence="10 11">
    <name type="scientific">Blastopirellula marina</name>
    <dbReference type="NCBI Taxonomy" id="124"/>
    <lineage>
        <taxon>Bacteria</taxon>
        <taxon>Pseudomonadati</taxon>
        <taxon>Planctomycetota</taxon>
        <taxon>Planctomycetia</taxon>
        <taxon>Pirellulales</taxon>
        <taxon>Pirellulaceae</taxon>
        <taxon>Blastopirellula</taxon>
    </lineage>
</organism>
<feature type="transmembrane region" description="Helical" evidence="8">
    <location>
        <begin position="328"/>
        <end position="350"/>
    </location>
</feature>
<keyword evidence="3" id="KW-1003">Cell membrane</keyword>
<dbReference type="EMBL" id="PUIA01000069">
    <property type="protein sequence ID" value="PQO26104.1"/>
    <property type="molecule type" value="Genomic_DNA"/>
</dbReference>
<comment type="subcellular location">
    <subcellularLocation>
        <location evidence="1">Cell inner membrane</location>
        <topology evidence="1">Multi-pass membrane protein</topology>
    </subcellularLocation>
    <subcellularLocation>
        <location evidence="8">Cell membrane</location>
        <topology evidence="8">Multi-pass membrane protein</topology>
    </subcellularLocation>
</comment>
<comment type="caution">
    <text evidence="10">The sequence shown here is derived from an EMBL/GenBank/DDBJ whole genome shotgun (WGS) entry which is preliminary data.</text>
</comment>
<dbReference type="Gene3D" id="1.10.3720.10">
    <property type="entry name" value="MetI-like"/>
    <property type="match status" value="2"/>
</dbReference>